<proteinExistence type="predicted"/>
<evidence type="ECO:0000313" key="4">
    <source>
        <dbReference type="Proteomes" id="UP000515344"/>
    </source>
</evidence>
<evidence type="ECO:0000256" key="1">
    <source>
        <dbReference type="SAM" id="SignalP"/>
    </source>
</evidence>
<name>A0A7G5XDB3_9BACT</name>
<dbReference type="EMBL" id="CP060007">
    <property type="protein sequence ID" value="QNA43466.1"/>
    <property type="molecule type" value="Genomic_DNA"/>
</dbReference>
<dbReference type="InterPro" id="IPR001466">
    <property type="entry name" value="Beta-lactam-related"/>
</dbReference>
<dbReference type="Pfam" id="PF00144">
    <property type="entry name" value="Beta-lactamase"/>
    <property type="match status" value="1"/>
</dbReference>
<protein>
    <submittedName>
        <fullName evidence="3">Beta-lactamase family protein</fullName>
    </submittedName>
</protein>
<keyword evidence="1" id="KW-0732">Signal</keyword>
<dbReference type="InterPro" id="IPR012338">
    <property type="entry name" value="Beta-lactam/transpept-like"/>
</dbReference>
<dbReference type="PANTHER" id="PTHR43283:SF3">
    <property type="entry name" value="BETA-LACTAMASE FAMILY PROTEIN (AFU_ORTHOLOGUE AFUA_5G07500)"/>
    <property type="match status" value="1"/>
</dbReference>
<dbReference type="Gene3D" id="3.40.710.10">
    <property type="entry name" value="DD-peptidase/beta-lactamase superfamily"/>
    <property type="match status" value="1"/>
</dbReference>
<evidence type="ECO:0000259" key="2">
    <source>
        <dbReference type="Pfam" id="PF00144"/>
    </source>
</evidence>
<keyword evidence="4" id="KW-1185">Reference proteome</keyword>
<organism evidence="3 4">
    <name type="scientific">Lacibacter sediminis</name>
    <dbReference type="NCBI Taxonomy" id="2760713"/>
    <lineage>
        <taxon>Bacteria</taxon>
        <taxon>Pseudomonadati</taxon>
        <taxon>Bacteroidota</taxon>
        <taxon>Chitinophagia</taxon>
        <taxon>Chitinophagales</taxon>
        <taxon>Chitinophagaceae</taxon>
        <taxon>Lacibacter</taxon>
    </lineage>
</organism>
<dbReference type="PANTHER" id="PTHR43283">
    <property type="entry name" value="BETA-LACTAMASE-RELATED"/>
    <property type="match status" value="1"/>
</dbReference>
<evidence type="ECO:0000313" key="3">
    <source>
        <dbReference type="EMBL" id="QNA43466.1"/>
    </source>
</evidence>
<sequence length="420" mass="47116">MKKITGLFLALFALQCVFAQTLSPIVKQHHGFNYQRLAQIDTILKNYQDQNWLVGAVVIIVKDNQVVYYKGSGYANRSSKTKMQADAIFRIMSQTKAITSLAIMQLLEQGRLTLDQPISDFIPEFKKPKLINSYNASDTSYTTIAAKREITFRDLLTHTSGIGYPASGSDTMRAIYAKNNIPSGLGYFKGNALAKMKAVAALPLKHNPGSKYTYGLSTDVLGCLVEIISGESLETYFHKNIFEPLGMKDTYFNVPATKAGRIPTVYTEDENNYIIEWSPTFRNIDPGYPLFQKNTFSGGSGLSSTAFDYSIFLQMLLNGGRYNNKQILGRRTVELMLSPQLADNVFGDNNFCLGFEYTTEKTANLKMQNKGSFSWGGFYGSYYWADPKEKLICLIMTQHTPNSHKDFVDKITNTIYGSLK</sequence>
<gene>
    <name evidence="3" type="ORF">H4075_15440</name>
</gene>
<dbReference type="RefSeq" id="WP_182801731.1">
    <property type="nucleotide sequence ID" value="NZ_CP060007.1"/>
</dbReference>
<dbReference type="AlphaFoldDB" id="A0A7G5XDB3"/>
<feature type="domain" description="Beta-lactamase-related" evidence="2">
    <location>
        <begin position="41"/>
        <end position="407"/>
    </location>
</feature>
<reference evidence="4" key="1">
    <citation type="submission" date="2020-08" db="EMBL/GenBank/DDBJ databases">
        <title>Lacibacter sp. S13-6-6 genome sequencing.</title>
        <authorList>
            <person name="Jin L."/>
        </authorList>
    </citation>
    <scope>NUCLEOTIDE SEQUENCE [LARGE SCALE GENOMIC DNA]</scope>
    <source>
        <strain evidence="4">S13-6-6</strain>
    </source>
</reference>
<feature type="chain" id="PRO_5028904507" evidence="1">
    <location>
        <begin position="20"/>
        <end position="420"/>
    </location>
</feature>
<dbReference type="SUPFAM" id="SSF56601">
    <property type="entry name" value="beta-lactamase/transpeptidase-like"/>
    <property type="match status" value="1"/>
</dbReference>
<feature type="signal peptide" evidence="1">
    <location>
        <begin position="1"/>
        <end position="19"/>
    </location>
</feature>
<dbReference type="InterPro" id="IPR050789">
    <property type="entry name" value="Diverse_Enzym_Activities"/>
</dbReference>
<accession>A0A7G5XDB3</accession>
<dbReference type="KEGG" id="lacs:H4075_15440"/>
<dbReference type="Proteomes" id="UP000515344">
    <property type="component" value="Chromosome"/>
</dbReference>